<evidence type="ECO:0000313" key="2">
    <source>
        <dbReference type="EMBL" id="KAF6042990.1"/>
    </source>
</evidence>
<name>A0A8X7T996_CANPA</name>
<dbReference type="EMBL" id="JABWAB010000013">
    <property type="protein sequence ID" value="KAF6042990.1"/>
    <property type="molecule type" value="Genomic_DNA"/>
</dbReference>
<organism evidence="2 3">
    <name type="scientific">Candida parapsilosis</name>
    <name type="common">Yeast</name>
    <dbReference type="NCBI Taxonomy" id="5480"/>
    <lineage>
        <taxon>Eukaryota</taxon>
        <taxon>Fungi</taxon>
        <taxon>Dikarya</taxon>
        <taxon>Ascomycota</taxon>
        <taxon>Saccharomycotina</taxon>
        <taxon>Pichiomycetes</taxon>
        <taxon>Debaryomycetaceae</taxon>
        <taxon>Candida/Lodderomyces clade</taxon>
        <taxon>Candida</taxon>
    </lineage>
</organism>
<evidence type="ECO:0000256" key="1">
    <source>
        <dbReference type="SAM" id="Coils"/>
    </source>
</evidence>
<keyword evidence="1" id="KW-0175">Coiled coil</keyword>
<reference evidence="2" key="1">
    <citation type="submission" date="2020-03" db="EMBL/GenBank/DDBJ databases">
        <title>FDA dAtabase for Regulatory Grade micrObial Sequences (FDA-ARGOS): Supporting development and validation of Infectious Disease Dx tests.</title>
        <authorList>
            <person name="Campos J."/>
            <person name="Goldberg B."/>
            <person name="Tallon L."/>
            <person name="Sadzewicz L."/>
            <person name="Vavikolanu K."/>
            <person name="Mehta A."/>
            <person name="Aluvathingal J."/>
            <person name="Nadendla S."/>
            <person name="Nandy P."/>
            <person name="Geyer C."/>
            <person name="Yan Y."/>
            <person name="Sichtig H."/>
        </authorList>
    </citation>
    <scope>NUCLEOTIDE SEQUENCE [LARGE SCALE GENOMIC DNA]</scope>
    <source>
        <strain evidence="2">FDAARGOS_652</strain>
    </source>
</reference>
<feature type="coiled-coil region" evidence="1">
    <location>
        <begin position="106"/>
        <end position="133"/>
    </location>
</feature>
<dbReference type="OrthoDB" id="4091843at2759"/>
<accession>A0A8X7T996</accession>
<dbReference type="AlphaFoldDB" id="A0A8X7T996"/>
<protein>
    <submittedName>
        <fullName evidence="2">Uncharacterized protein</fullName>
    </submittedName>
</protein>
<comment type="caution">
    <text evidence="2">The sequence shown here is derived from an EMBL/GenBank/DDBJ whole genome shotgun (WGS) entry which is preliminary data.</text>
</comment>
<gene>
    <name evidence="2" type="ORF">FOB60_005744</name>
</gene>
<evidence type="ECO:0000313" key="3">
    <source>
        <dbReference type="Proteomes" id="UP000590412"/>
    </source>
</evidence>
<proteinExistence type="predicted"/>
<sequence>MTTPRQLVFIDDVATNHVKYYDPIFSSYLKLRQDLLMLYTSITKQVEEPIKEEEDSSAVVSKPHMARFKLHQLEVELHKVELTYKTHIDELINLLRIEQNRKPDILTGIKHELEQITAQNEELQKRITKIQKIEKPLLDKISKLVNSFNSNIEKSSARLIHSSIIKSLKGERSEEQKEKDSMQIDYQSLAFSKDDLRLQIRHVLNDAGEHNGHIDEFLRNNRIFDEYDESHVLYKLSRSTLFDISNTKTLDEYDDMIAKTVEQIQTLKDEGESTKHSWSKNAEKMMKIKHIVNGDGNEEEDVEMAEE</sequence>
<dbReference type="Proteomes" id="UP000590412">
    <property type="component" value="Unassembled WGS sequence"/>
</dbReference>